<dbReference type="InterPro" id="IPR025332">
    <property type="entry name" value="DUF4238"/>
</dbReference>
<accession>A0AAE7BAB5</accession>
<keyword evidence="2" id="KW-1185">Reference proteome</keyword>
<dbReference type="AlphaFoldDB" id="A0AAE7BAB5"/>
<dbReference type="KEGG" id="avp:AVENP_2605"/>
<protein>
    <submittedName>
        <fullName evidence="1">DUF4238 domain-containing protein</fullName>
    </submittedName>
</protein>
<dbReference type="RefSeq" id="WP_128359705.1">
    <property type="nucleotide sequence ID" value="NZ_CP053840.1"/>
</dbReference>
<gene>
    <name evidence="1" type="ORF">AVENP_2605</name>
</gene>
<proteinExistence type="predicted"/>
<evidence type="ECO:0000313" key="2">
    <source>
        <dbReference type="Proteomes" id="UP000503482"/>
    </source>
</evidence>
<organism evidence="1 2">
    <name type="scientific">Arcobacter venerupis</name>
    <dbReference type="NCBI Taxonomy" id="1054033"/>
    <lineage>
        <taxon>Bacteria</taxon>
        <taxon>Pseudomonadati</taxon>
        <taxon>Campylobacterota</taxon>
        <taxon>Epsilonproteobacteria</taxon>
        <taxon>Campylobacterales</taxon>
        <taxon>Arcobacteraceae</taxon>
        <taxon>Arcobacter</taxon>
    </lineage>
</organism>
<name>A0AAE7BAB5_9BACT</name>
<dbReference type="Pfam" id="PF14022">
    <property type="entry name" value="DUF4238"/>
    <property type="match status" value="1"/>
</dbReference>
<dbReference type="EMBL" id="CP053840">
    <property type="protein sequence ID" value="QKF68101.1"/>
    <property type="molecule type" value="Genomic_DNA"/>
</dbReference>
<dbReference type="Proteomes" id="UP000503482">
    <property type="component" value="Chromosome"/>
</dbReference>
<evidence type="ECO:0000313" key="1">
    <source>
        <dbReference type="EMBL" id="QKF68101.1"/>
    </source>
</evidence>
<reference evidence="1 2" key="1">
    <citation type="submission" date="2020-05" db="EMBL/GenBank/DDBJ databases">
        <title>Complete genome sequencing of Campylobacter and Arcobacter type strains.</title>
        <authorList>
            <person name="Miller W.G."/>
            <person name="Yee E."/>
        </authorList>
    </citation>
    <scope>NUCLEOTIDE SEQUENCE [LARGE SCALE GENOMIC DNA]</scope>
    <source>
        <strain evidence="1 2">LMG 26156</strain>
    </source>
</reference>
<sequence length="314" mass="37295">MEKFEQIKRNHHYVWSYYLKSWSFEDNKVFYISKKGKISCDSVKGLAKDIDFYKINSLNEKDIFFIKKLSSYSSINLQNIHLRQLNYFKNLLDIENYKINKFYQNEQNQLVNTIKSNTLENTYSIIENLALKVISELIEGNSQVLHEDKKMIAFLYFIGHQLSRTKAFKEKILFALAKDDRLYDLWEKNWWFIAYMFGINLGHSLYQNHKKNNHIFIVNNTNLKFITSDSPVINIHSSLNELKKGTAPEHMDLYFPLSPSYAYMINDSDTYNNLKDNINESDVLNLNEYIYKKSYKTVFADSELAIKTLKRYSK</sequence>